<evidence type="ECO:0000313" key="2">
    <source>
        <dbReference type="EMBL" id="HIZ41945.1"/>
    </source>
</evidence>
<comment type="caution">
    <text evidence="2">The sequence shown here is derived from an EMBL/GenBank/DDBJ whole genome shotgun (WGS) entry which is preliminary data.</text>
</comment>
<dbReference type="InterPro" id="IPR036514">
    <property type="entry name" value="SGNH_hydro_sf"/>
</dbReference>
<dbReference type="Gene3D" id="3.40.50.1110">
    <property type="entry name" value="SGNH hydrolase"/>
    <property type="match status" value="1"/>
</dbReference>
<organism evidence="2 3">
    <name type="scientific">Candidatus Gemmiger excrementigallinarum</name>
    <dbReference type="NCBI Taxonomy" id="2838609"/>
    <lineage>
        <taxon>Bacteria</taxon>
        <taxon>Bacillati</taxon>
        <taxon>Bacillota</taxon>
        <taxon>Clostridia</taxon>
        <taxon>Eubacteriales</taxon>
        <taxon>Gemmiger</taxon>
    </lineage>
</organism>
<dbReference type="InterPro" id="IPR037461">
    <property type="entry name" value="CtCE2-like_dom"/>
</dbReference>
<dbReference type="CDD" id="cd01831">
    <property type="entry name" value="Endoglucanase_E_like"/>
    <property type="match status" value="1"/>
</dbReference>
<name>A0A9D2J9C6_9FIRM</name>
<dbReference type="PANTHER" id="PTHR37834">
    <property type="entry name" value="GDSL-LIKE LIPASE/ACYLHYDROLASE DOMAIN PROTEIN (AFU_ORTHOLOGUE AFUA_2G00620)"/>
    <property type="match status" value="1"/>
</dbReference>
<gene>
    <name evidence="2" type="ORF">H9811_05205</name>
</gene>
<feature type="domain" description="SGNH hydrolase-type esterase" evidence="1">
    <location>
        <begin position="150"/>
        <end position="325"/>
    </location>
</feature>
<evidence type="ECO:0000313" key="3">
    <source>
        <dbReference type="Proteomes" id="UP000824048"/>
    </source>
</evidence>
<dbReference type="EMBL" id="DXBP01000032">
    <property type="protein sequence ID" value="HIZ41945.1"/>
    <property type="molecule type" value="Genomic_DNA"/>
</dbReference>
<reference evidence="2" key="1">
    <citation type="journal article" date="2021" name="PeerJ">
        <title>Extensive microbial diversity within the chicken gut microbiome revealed by metagenomics and culture.</title>
        <authorList>
            <person name="Gilroy R."/>
            <person name="Ravi A."/>
            <person name="Getino M."/>
            <person name="Pursley I."/>
            <person name="Horton D.L."/>
            <person name="Alikhan N.F."/>
            <person name="Baker D."/>
            <person name="Gharbi K."/>
            <person name="Hall N."/>
            <person name="Watson M."/>
            <person name="Adriaenssens E.M."/>
            <person name="Foster-Nyarko E."/>
            <person name="Jarju S."/>
            <person name="Secka A."/>
            <person name="Antonio M."/>
            <person name="Oren A."/>
            <person name="Chaudhuri R.R."/>
            <person name="La Ragione R."/>
            <person name="Hildebrand F."/>
            <person name="Pallen M.J."/>
        </authorList>
    </citation>
    <scope>NUCLEOTIDE SEQUENCE</scope>
    <source>
        <strain evidence="2">ChiSxjej1B13-11774</strain>
    </source>
</reference>
<accession>A0A9D2J9C6</accession>
<dbReference type="GO" id="GO:0052689">
    <property type="term" value="F:carboxylic ester hydrolase activity"/>
    <property type="evidence" value="ECO:0007669"/>
    <property type="project" value="InterPro"/>
</dbReference>
<dbReference type="InterPro" id="IPR013830">
    <property type="entry name" value="SGNH_hydro"/>
</dbReference>
<dbReference type="SUPFAM" id="SSF52266">
    <property type="entry name" value="SGNH hydrolase"/>
    <property type="match status" value="1"/>
</dbReference>
<evidence type="ECO:0000259" key="1">
    <source>
        <dbReference type="Pfam" id="PF13472"/>
    </source>
</evidence>
<dbReference type="Proteomes" id="UP000824048">
    <property type="component" value="Unassembled WGS sequence"/>
</dbReference>
<proteinExistence type="predicted"/>
<reference evidence="2" key="2">
    <citation type="submission" date="2021-04" db="EMBL/GenBank/DDBJ databases">
        <authorList>
            <person name="Gilroy R."/>
        </authorList>
    </citation>
    <scope>NUCLEOTIDE SEQUENCE</scope>
    <source>
        <strain evidence="2">ChiSxjej1B13-11774</strain>
    </source>
</reference>
<dbReference type="Gene3D" id="2.60.120.260">
    <property type="entry name" value="Galactose-binding domain-like"/>
    <property type="match status" value="1"/>
</dbReference>
<dbReference type="InterPro" id="IPR052762">
    <property type="entry name" value="PCW_deacetylase/CE"/>
</dbReference>
<dbReference type="Pfam" id="PF13472">
    <property type="entry name" value="Lipase_GDSL_2"/>
    <property type="match status" value="1"/>
</dbReference>
<dbReference type="AlphaFoldDB" id="A0A9D2J9C6"/>
<sequence length="362" mass="41208">MQRYSVSDLSDRLITYGRTFREPGEDILFFNWSCSTVEVVFSGTHLNVSFRADCGYECEGMPTDPDAPKRPTWPWVAVFLDDMETPLRKFQVASPNETWLLYQSARPETHCIRLTKLTENSKTFLGITAFTAEGEFLPAVRKPARRIEIVGDSITCGYGNLVKEPGRHFFSADEDGWQAYGPMAARKLGMEWSCVSVSGITAVRHPGWPGDFAMAELYGYTDRVCQTRLGMEPERWNFAARPNDYVVVNLGTNDCFGILFSGAEGELERFPRAYMDFLREIRRFNGPDTHIVCALGTMNYYLYHDIARAVEDYRRQTGDPRVHLLRFRPIHPFDSLGADGHPALDTHKKMADELADFLQHLA</sequence>
<protein>
    <recommendedName>
        <fullName evidence="1">SGNH hydrolase-type esterase domain-containing protein</fullName>
    </recommendedName>
</protein>
<dbReference type="PANTHER" id="PTHR37834:SF2">
    <property type="entry name" value="ESTERASE, SGNH HYDROLASE-TYPE"/>
    <property type="match status" value="1"/>
</dbReference>